<dbReference type="Proteomes" id="UP000664628">
    <property type="component" value="Unassembled WGS sequence"/>
</dbReference>
<dbReference type="RefSeq" id="WP_207332985.1">
    <property type="nucleotide sequence ID" value="NZ_JAFMYW010000018.1"/>
</dbReference>
<keyword evidence="4" id="KW-1185">Reference proteome</keyword>
<dbReference type="Pfam" id="PF01381">
    <property type="entry name" value="HTH_3"/>
    <property type="match status" value="1"/>
</dbReference>
<dbReference type="InterPro" id="IPR050807">
    <property type="entry name" value="TransReg_Diox_bact_type"/>
</dbReference>
<evidence type="ECO:0000259" key="2">
    <source>
        <dbReference type="PROSITE" id="PS50943"/>
    </source>
</evidence>
<gene>
    <name evidence="3" type="ORF">J2I46_30955</name>
</gene>
<dbReference type="SUPFAM" id="SSF47413">
    <property type="entry name" value="lambda repressor-like DNA-binding domains"/>
    <property type="match status" value="1"/>
</dbReference>
<proteinExistence type="predicted"/>
<keyword evidence="1" id="KW-0238">DNA-binding</keyword>
<reference evidence="3 4" key="1">
    <citation type="submission" date="2021-03" db="EMBL/GenBank/DDBJ databases">
        <title>Fibrella sp. HMF5405 genome sequencing and assembly.</title>
        <authorList>
            <person name="Kang H."/>
            <person name="Kim H."/>
            <person name="Bae S."/>
            <person name="Joh K."/>
        </authorList>
    </citation>
    <scope>NUCLEOTIDE SEQUENCE [LARGE SCALE GENOMIC DNA]</scope>
    <source>
        <strain evidence="3 4">HMF5405</strain>
    </source>
</reference>
<evidence type="ECO:0000256" key="1">
    <source>
        <dbReference type="ARBA" id="ARBA00023125"/>
    </source>
</evidence>
<name>A0ABS3JSS7_9BACT</name>
<evidence type="ECO:0000313" key="4">
    <source>
        <dbReference type="Proteomes" id="UP000664628"/>
    </source>
</evidence>
<dbReference type="Gene3D" id="1.10.260.40">
    <property type="entry name" value="lambda repressor-like DNA-binding domains"/>
    <property type="match status" value="1"/>
</dbReference>
<evidence type="ECO:0000313" key="3">
    <source>
        <dbReference type="EMBL" id="MBO0953033.1"/>
    </source>
</evidence>
<comment type="caution">
    <text evidence="3">The sequence shown here is derived from an EMBL/GenBank/DDBJ whole genome shotgun (WGS) entry which is preliminary data.</text>
</comment>
<sequence length="71" mass="7934">MPEKEDVKQRVGSLIREARKAKGLTQKELGDMIGVAESTFSRFEKGGQNLTLDTLQRISDALGVRLLIDFK</sequence>
<dbReference type="EMBL" id="JAFMYW010000018">
    <property type="protein sequence ID" value="MBO0953033.1"/>
    <property type="molecule type" value="Genomic_DNA"/>
</dbReference>
<accession>A0ABS3JSS7</accession>
<dbReference type="PANTHER" id="PTHR46797">
    <property type="entry name" value="HTH-TYPE TRANSCRIPTIONAL REGULATOR"/>
    <property type="match status" value="1"/>
</dbReference>
<dbReference type="SMART" id="SM00530">
    <property type="entry name" value="HTH_XRE"/>
    <property type="match status" value="1"/>
</dbReference>
<organism evidence="3 4">
    <name type="scientific">Fibrella forsythiae</name>
    <dbReference type="NCBI Taxonomy" id="2817061"/>
    <lineage>
        <taxon>Bacteria</taxon>
        <taxon>Pseudomonadati</taxon>
        <taxon>Bacteroidota</taxon>
        <taxon>Cytophagia</taxon>
        <taxon>Cytophagales</taxon>
        <taxon>Spirosomataceae</taxon>
        <taxon>Fibrella</taxon>
    </lineage>
</organism>
<feature type="domain" description="HTH cro/C1-type" evidence="2">
    <location>
        <begin position="15"/>
        <end position="70"/>
    </location>
</feature>
<protein>
    <submittedName>
        <fullName evidence="3">Helix-turn-helix transcriptional regulator</fullName>
    </submittedName>
</protein>
<dbReference type="InterPro" id="IPR010982">
    <property type="entry name" value="Lambda_DNA-bd_dom_sf"/>
</dbReference>
<dbReference type="PROSITE" id="PS50943">
    <property type="entry name" value="HTH_CROC1"/>
    <property type="match status" value="1"/>
</dbReference>
<dbReference type="PANTHER" id="PTHR46797:SF1">
    <property type="entry name" value="METHYLPHOSPHONATE SYNTHASE"/>
    <property type="match status" value="1"/>
</dbReference>
<dbReference type="InterPro" id="IPR001387">
    <property type="entry name" value="Cro/C1-type_HTH"/>
</dbReference>
<dbReference type="CDD" id="cd00093">
    <property type="entry name" value="HTH_XRE"/>
    <property type="match status" value="1"/>
</dbReference>